<dbReference type="RefSeq" id="WP_066266541.1">
    <property type="nucleotide sequence ID" value="NZ_JARMAB010000023.1"/>
</dbReference>
<dbReference type="Proteomes" id="UP001341444">
    <property type="component" value="Unassembled WGS sequence"/>
</dbReference>
<comment type="caution">
    <text evidence="1">The sequence shown here is derived from an EMBL/GenBank/DDBJ whole genome shotgun (WGS) entry which is preliminary data.</text>
</comment>
<reference evidence="1 2" key="1">
    <citation type="submission" date="2023-03" db="EMBL/GenBank/DDBJ databases">
        <title>Bacillus Genome Sequencing.</title>
        <authorList>
            <person name="Dunlap C."/>
        </authorList>
    </citation>
    <scope>NUCLEOTIDE SEQUENCE [LARGE SCALE GENOMIC DNA]</scope>
    <source>
        <strain evidence="1 2">B-23453</strain>
    </source>
</reference>
<gene>
    <name evidence="1" type="ORF">P4T90_15925</name>
</gene>
<accession>A0ABU6MIN0</accession>
<proteinExistence type="predicted"/>
<keyword evidence="2" id="KW-1185">Reference proteome</keyword>
<sequence length="113" mass="13413">MKSKIHRCNCRNAWSIQNRKRKITAAEILLNGDWAAELKPERKGEPKGFIAVKQTEDIIINPIKDTMEKFEKVMKLYYDKQEVTFNRMQGKYLYFSENGSCYILKRIMNETED</sequence>
<organism evidence="1 2">
    <name type="scientific">Heyndrickxia acidicola</name>
    <dbReference type="NCBI Taxonomy" id="209389"/>
    <lineage>
        <taxon>Bacteria</taxon>
        <taxon>Bacillati</taxon>
        <taxon>Bacillota</taxon>
        <taxon>Bacilli</taxon>
        <taxon>Bacillales</taxon>
        <taxon>Bacillaceae</taxon>
        <taxon>Heyndrickxia</taxon>
    </lineage>
</organism>
<protein>
    <submittedName>
        <fullName evidence="1">Uncharacterized protein</fullName>
    </submittedName>
</protein>
<evidence type="ECO:0000313" key="2">
    <source>
        <dbReference type="Proteomes" id="UP001341444"/>
    </source>
</evidence>
<dbReference type="EMBL" id="JARMAB010000023">
    <property type="protein sequence ID" value="MED1204537.1"/>
    <property type="molecule type" value="Genomic_DNA"/>
</dbReference>
<name>A0ABU6MIN0_9BACI</name>
<evidence type="ECO:0000313" key="1">
    <source>
        <dbReference type="EMBL" id="MED1204537.1"/>
    </source>
</evidence>